<reference evidence="2 3" key="1">
    <citation type="submission" date="2020-03" db="EMBL/GenBank/DDBJ databases">
        <title>Whole genome shotgun sequence of Phytohabitans suffuscus NBRC 105367.</title>
        <authorList>
            <person name="Komaki H."/>
            <person name="Tamura T."/>
        </authorList>
    </citation>
    <scope>NUCLEOTIDE SEQUENCE [LARGE SCALE GENOMIC DNA]</scope>
    <source>
        <strain evidence="2 3">NBRC 105367</strain>
    </source>
</reference>
<keyword evidence="1" id="KW-0812">Transmembrane</keyword>
<dbReference type="KEGG" id="psuu:Psuf_071080"/>
<dbReference type="Proteomes" id="UP000503011">
    <property type="component" value="Chromosome"/>
</dbReference>
<evidence type="ECO:0000256" key="1">
    <source>
        <dbReference type="SAM" id="Phobius"/>
    </source>
</evidence>
<feature type="transmembrane region" description="Helical" evidence="1">
    <location>
        <begin position="20"/>
        <end position="41"/>
    </location>
</feature>
<protein>
    <submittedName>
        <fullName evidence="2">Uncharacterized protein</fullName>
    </submittedName>
</protein>
<gene>
    <name evidence="2" type="ORF">Psuf_071080</name>
</gene>
<accession>A0A6F8YUE1</accession>
<evidence type="ECO:0000313" key="2">
    <source>
        <dbReference type="EMBL" id="BCB89795.1"/>
    </source>
</evidence>
<keyword evidence="3" id="KW-1185">Reference proteome</keyword>
<proteinExistence type="predicted"/>
<organism evidence="2 3">
    <name type="scientific">Phytohabitans suffuscus</name>
    <dbReference type="NCBI Taxonomy" id="624315"/>
    <lineage>
        <taxon>Bacteria</taxon>
        <taxon>Bacillati</taxon>
        <taxon>Actinomycetota</taxon>
        <taxon>Actinomycetes</taxon>
        <taxon>Micromonosporales</taxon>
        <taxon>Micromonosporaceae</taxon>
    </lineage>
</organism>
<dbReference type="RefSeq" id="WP_173161812.1">
    <property type="nucleotide sequence ID" value="NZ_AP022871.1"/>
</dbReference>
<keyword evidence="1" id="KW-1133">Transmembrane helix</keyword>
<keyword evidence="1" id="KW-0472">Membrane</keyword>
<name>A0A6F8YUE1_9ACTN</name>
<reference evidence="2 3" key="2">
    <citation type="submission" date="2020-03" db="EMBL/GenBank/DDBJ databases">
        <authorList>
            <person name="Ichikawa N."/>
            <person name="Kimura A."/>
            <person name="Kitahashi Y."/>
            <person name="Uohara A."/>
        </authorList>
    </citation>
    <scope>NUCLEOTIDE SEQUENCE [LARGE SCALE GENOMIC DNA]</scope>
    <source>
        <strain evidence="2 3">NBRC 105367</strain>
    </source>
</reference>
<sequence>MAAIVTAHVGSGGFPEESSYVAAFLVAAGILVVATLVALAIPAIGDAMLDEALEFAAANAEIGMVPCAEVPRTT</sequence>
<evidence type="ECO:0000313" key="3">
    <source>
        <dbReference type="Proteomes" id="UP000503011"/>
    </source>
</evidence>
<dbReference type="EMBL" id="AP022871">
    <property type="protein sequence ID" value="BCB89795.1"/>
    <property type="molecule type" value="Genomic_DNA"/>
</dbReference>
<dbReference type="AlphaFoldDB" id="A0A6F8YUE1"/>